<feature type="short sequence motif" description="HXTX 2" evidence="2">
    <location>
        <begin position="127"/>
        <end position="130"/>
    </location>
</feature>
<reference evidence="3" key="1">
    <citation type="submission" date="2022-06" db="EMBL/GenBank/DDBJ databases">
        <title>Genomic Encyclopedia of Archaeal and Bacterial Type Strains, Phase II (KMG-II): from individual species to whole genera.</title>
        <authorList>
            <person name="Goeker M."/>
        </authorList>
    </citation>
    <scope>NUCLEOTIDE SEQUENCE</scope>
    <source>
        <strain evidence="3">DSM 43935</strain>
    </source>
</reference>
<dbReference type="GO" id="GO:0008664">
    <property type="term" value="F:RNA 2',3'-cyclic 3'-phosphodiesterase activity"/>
    <property type="evidence" value="ECO:0007669"/>
    <property type="project" value="UniProtKB-EC"/>
</dbReference>
<dbReference type="EC" id="3.1.4.58" evidence="2"/>
<dbReference type="NCBIfam" id="TIGR02258">
    <property type="entry name" value="2_5_ligase"/>
    <property type="match status" value="1"/>
</dbReference>
<dbReference type="GO" id="GO:0016874">
    <property type="term" value="F:ligase activity"/>
    <property type="evidence" value="ECO:0007669"/>
    <property type="project" value="UniProtKB-KW"/>
</dbReference>
<keyword evidence="4" id="KW-1185">Reference proteome</keyword>
<dbReference type="Gene3D" id="3.90.1140.10">
    <property type="entry name" value="Cyclic phosphodiesterase"/>
    <property type="match status" value="1"/>
</dbReference>
<comment type="similarity">
    <text evidence="2">Belongs to the 2H phosphoesterase superfamily. ThpR family.</text>
</comment>
<gene>
    <name evidence="3" type="ORF">LX83_006494</name>
</gene>
<evidence type="ECO:0000256" key="2">
    <source>
        <dbReference type="HAMAP-Rule" id="MF_01940"/>
    </source>
</evidence>
<feature type="short sequence motif" description="HXTX 1" evidence="2">
    <location>
        <begin position="49"/>
        <end position="52"/>
    </location>
</feature>
<evidence type="ECO:0000313" key="3">
    <source>
        <dbReference type="EMBL" id="MCP2169608.1"/>
    </source>
</evidence>
<evidence type="ECO:0000256" key="1">
    <source>
        <dbReference type="ARBA" id="ARBA00022801"/>
    </source>
</evidence>
<sequence>MPAPTLCGVPRLFTALVPDDAVLRDLATALRPVQAALPEARWEPVERWHVTLCFHGQAEVADITAELRENARGLAAPTLRLAGAGTFQNPSGGVVWIGVAGVDSAGDQGLNRLAEASGADMGRFSGHLTVARWKDGRPLARRCREVAGELADYVSPAWTATDLVVMSSQLSPRGPRYTVEERVALRVP</sequence>
<comment type="catalytic activity">
    <reaction evidence="2">
        <text>a 3'-end 2',3'-cyclophospho-ribonucleotide-RNA + H2O = a 3'-end 2'-phospho-ribonucleotide-RNA + H(+)</text>
        <dbReference type="Rhea" id="RHEA:11828"/>
        <dbReference type="Rhea" id="RHEA-COMP:10464"/>
        <dbReference type="Rhea" id="RHEA-COMP:17353"/>
        <dbReference type="ChEBI" id="CHEBI:15377"/>
        <dbReference type="ChEBI" id="CHEBI:15378"/>
        <dbReference type="ChEBI" id="CHEBI:83064"/>
        <dbReference type="ChEBI" id="CHEBI:173113"/>
        <dbReference type="EC" id="3.1.4.58"/>
    </reaction>
</comment>
<dbReference type="AlphaFoldDB" id="A0AAE3GL31"/>
<dbReference type="Proteomes" id="UP001206128">
    <property type="component" value="Unassembled WGS sequence"/>
</dbReference>
<dbReference type="PANTHER" id="PTHR35561">
    <property type="entry name" value="RNA 2',3'-CYCLIC PHOSPHODIESTERASE"/>
    <property type="match status" value="1"/>
</dbReference>
<dbReference type="SUPFAM" id="SSF55144">
    <property type="entry name" value="LigT-like"/>
    <property type="match status" value="1"/>
</dbReference>
<dbReference type="EMBL" id="JAMTCK010000019">
    <property type="protein sequence ID" value="MCP2169608.1"/>
    <property type="molecule type" value="Genomic_DNA"/>
</dbReference>
<comment type="caution">
    <text evidence="3">The sequence shown here is derived from an EMBL/GenBank/DDBJ whole genome shotgun (WGS) entry which is preliminary data.</text>
</comment>
<dbReference type="InterPro" id="IPR009097">
    <property type="entry name" value="Cyclic_Pdiesterase"/>
</dbReference>
<comment type="function">
    <text evidence="2">Hydrolyzes RNA 2',3'-cyclic phosphodiester to an RNA 2'-phosphomonoester.</text>
</comment>
<dbReference type="GO" id="GO:0004113">
    <property type="term" value="F:2',3'-cyclic-nucleotide 3'-phosphodiesterase activity"/>
    <property type="evidence" value="ECO:0007669"/>
    <property type="project" value="InterPro"/>
</dbReference>
<dbReference type="HAMAP" id="MF_01940">
    <property type="entry name" value="RNA_CPDase"/>
    <property type="match status" value="1"/>
</dbReference>
<organism evidence="3 4">
    <name type="scientific">Goodfellowiella coeruleoviolacea</name>
    <dbReference type="NCBI Taxonomy" id="334858"/>
    <lineage>
        <taxon>Bacteria</taxon>
        <taxon>Bacillati</taxon>
        <taxon>Actinomycetota</taxon>
        <taxon>Actinomycetes</taxon>
        <taxon>Pseudonocardiales</taxon>
        <taxon>Pseudonocardiaceae</taxon>
        <taxon>Goodfellowiella</taxon>
    </lineage>
</organism>
<protein>
    <recommendedName>
        <fullName evidence="2">RNA 2',3'-cyclic phosphodiesterase</fullName>
        <shortName evidence="2">RNA 2',3'-CPDase</shortName>
        <ecNumber evidence="2">3.1.4.58</ecNumber>
    </recommendedName>
</protein>
<evidence type="ECO:0000313" key="4">
    <source>
        <dbReference type="Proteomes" id="UP001206128"/>
    </source>
</evidence>
<feature type="active site" description="Proton donor" evidence="2">
    <location>
        <position position="49"/>
    </location>
</feature>
<dbReference type="InterPro" id="IPR004175">
    <property type="entry name" value="RNA_CPDase"/>
</dbReference>
<keyword evidence="3" id="KW-0436">Ligase</keyword>
<name>A0AAE3GL31_9PSEU</name>
<accession>A0AAE3GL31</accession>
<feature type="active site" description="Proton acceptor" evidence="2">
    <location>
        <position position="127"/>
    </location>
</feature>
<proteinExistence type="inferred from homology"/>
<dbReference type="PANTHER" id="PTHR35561:SF1">
    <property type="entry name" value="RNA 2',3'-CYCLIC PHOSPHODIESTERASE"/>
    <property type="match status" value="1"/>
</dbReference>
<dbReference type="Pfam" id="PF13563">
    <property type="entry name" value="2_5_RNA_ligase2"/>
    <property type="match status" value="1"/>
</dbReference>
<keyword evidence="1 2" id="KW-0378">Hydrolase</keyword>